<gene>
    <name evidence="2" type="ORF">IQ247_30920</name>
</gene>
<evidence type="ECO:0000259" key="1">
    <source>
        <dbReference type="Pfam" id="PF07878"/>
    </source>
</evidence>
<dbReference type="InterPro" id="IPR010985">
    <property type="entry name" value="Ribbon_hlx_hlx"/>
</dbReference>
<comment type="caution">
    <text evidence="2">The sequence shown here is derived from an EMBL/GenBank/DDBJ whole genome shotgun (WGS) entry which is preliminary data.</text>
</comment>
<protein>
    <submittedName>
        <fullName evidence="2">Ribbon-helix-helix protein, CopG family</fullName>
    </submittedName>
</protein>
<dbReference type="AlphaFoldDB" id="A0A8J7JXR7"/>
<dbReference type="SUPFAM" id="SSF47598">
    <property type="entry name" value="Ribbon-helix-helix"/>
    <property type="match status" value="1"/>
</dbReference>
<dbReference type="EMBL" id="JADEWL010000238">
    <property type="protein sequence ID" value="MBE9217015.1"/>
    <property type="molecule type" value="Genomic_DNA"/>
</dbReference>
<feature type="domain" description="CopG-like ribbon-helix-helix" evidence="1">
    <location>
        <begin position="7"/>
        <end position="46"/>
    </location>
</feature>
<dbReference type="GO" id="GO:0006355">
    <property type="term" value="P:regulation of DNA-templated transcription"/>
    <property type="evidence" value="ECO:0007669"/>
    <property type="project" value="InterPro"/>
</dbReference>
<organism evidence="2 3">
    <name type="scientific">Plectonema cf. radiosum LEGE 06105</name>
    <dbReference type="NCBI Taxonomy" id="945769"/>
    <lineage>
        <taxon>Bacteria</taxon>
        <taxon>Bacillati</taxon>
        <taxon>Cyanobacteriota</taxon>
        <taxon>Cyanophyceae</taxon>
        <taxon>Oscillatoriophycideae</taxon>
        <taxon>Oscillatoriales</taxon>
        <taxon>Microcoleaceae</taxon>
        <taxon>Plectonema</taxon>
    </lineage>
</organism>
<dbReference type="Pfam" id="PF07878">
    <property type="entry name" value="RHH_5"/>
    <property type="match status" value="1"/>
</dbReference>
<dbReference type="InterPro" id="IPR012869">
    <property type="entry name" value="RHH_5"/>
</dbReference>
<sequence length="60" mass="6912">MSKKQWRISITIDKELYEQLEERAEREARTLASLGKYLLLKGIEAENGNELTTTQEDKAA</sequence>
<evidence type="ECO:0000313" key="3">
    <source>
        <dbReference type="Proteomes" id="UP000620559"/>
    </source>
</evidence>
<keyword evidence="3" id="KW-1185">Reference proteome</keyword>
<proteinExistence type="predicted"/>
<name>A0A8J7JXR7_9CYAN</name>
<dbReference type="RefSeq" id="WP_193925971.1">
    <property type="nucleotide sequence ID" value="NZ_JADEWL010000238.1"/>
</dbReference>
<accession>A0A8J7JXR7</accession>
<reference evidence="2" key="1">
    <citation type="submission" date="2020-10" db="EMBL/GenBank/DDBJ databases">
        <authorList>
            <person name="Castelo-Branco R."/>
            <person name="Eusebio N."/>
            <person name="Adriana R."/>
            <person name="Vieira A."/>
            <person name="Brugerolle De Fraissinette N."/>
            <person name="Rezende De Castro R."/>
            <person name="Schneider M.P."/>
            <person name="Vasconcelos V."/>
            <person name="Leao P.N."/>
        </authorList>
    </citation>
    <scope>NUCLEOTIDE SEQUENCE</scope>
    <source>
        <strain evidence="2">LEGE 06105</strain>
    </source>
</reference>
<dbReference type="Proteomes" id="UP000620559">
    <property type="component" value="Unassembled WGS sequence"/>
</dbReference>
<evidence type="ECO:0000313" key="2">
    <source>
        <dbReference type="EMBL" id="MBE9217015.1"/>
    </source>
</evidence>